<comment type="caution">
    <text evidence="2">The sequence shown here is derived from an EMBL/GenBank/DDBJ whole genome shotgun (WGS) entry which is preliminary data.</text>
</comment>
<dbReference type="RefSeq" id="WP_377279001.1">
    <property type="nucleotide sequence ID" value="NZ_JBHSGL010000005.1"/>
</dbReference>
<sequence>MKFIEANLILSAVITVFGFVGDLLLYPRTSNKIATSGDLVLTFLVVWLLGEWLIDNPDFSLLVAAFSTALLMAAGECFFHLYMRKRVWEQKETSHTLKQEPNRK</sequence>
<evidence type="ECO:0000256" key="1">
    <source>
        <dbReference type="SAM" id="Phobius"/>
    </source>
</evidence>
<keyword evidence="1" id="KW-0472">Membrane</keyword>
<evidence type="ECO:0000313" key="3">
    <source>
        <dbReference type="Proteomes" id="UP001595932"/>
    </source>
</evidence>
<protein>
    <submittedName>
        <fullName evidence="2">DUF2512 family protein</fullName>
    </submittedName>
</protein>
<gene>
    <name evidence="2" type="ORF">ACFO5U_10445</name>
</gene>
<proteinExistence type="predicted"/>
<keyword evidence="3" id="KW-1185">Reference proteome</keyword>
<dbReference type="InterPro" id="IPR019649">
    <property type="entry name" value="DUF2512"/>
</dbReference>
<feature type="transmembrane region" description="Helical" evidence="1">
    <location>
        <begin position="33"/>
        <end position="54"/>
    </location>
</feature>
<reference evidence="3" key="1">
    <citation type="journal article" date="2019" name="Int. J. Syst. Evol. Microbiol.">
        <title>The Global Catalogue of Microorganisms (GCM) 10K type strain sequencing project: providing services to taxonomists for standard genome sequencing and annotation.</title>
        <authorList>
            <consortium name="The Broad Institute Genomics Platform"/>
            <consortium name="The Broad Institute Genome Sequencing Center for Infectious Disease"/>
            <person name="Wu L."/>
            <person name="Ma J."/>
        </authorList>
    </citation>
    <scope>NUCLEOTIDE SEQUENCE [LARGE SCALE GENOMIC DNA]</scope>
    <source>
        <strain evidence="3">CGMCC 1.12151</strain>
    </source>
</reference>
<accession>A0ABV9MDA0</accession>
<dbReference type="EMBL" id="JBHSGL010000005">
    <property type="protein sequence ID" value="MFC4713284.1"/>
    <property type="molecule type" value="Genomic_DNA"/>
</dbReference>
<feature type="transmembrane region" description="Helical" evidence="1">
    <location>
        <begin position="6"/>
        <end position="26"/>
    </location>
</feature>
<dbReference type="Pfam" id="PF10710">
    <property type="entry name" value="DUF2512"/>
    <property type="match status" value="1"/>
</dbReference>
<evidence type="ECO:0000313" key="2">
    <source>
        <dbReference type="EMBL" id="MFC4713284.1"/>
    </source>
</evidence>
<organism evidence="2 3">
    <name type="scientific">Planococcus dechangensis</name>
    <dbReference type="NCBI Taxonomy" id="1176255"/>
    <lineage>
        <taxon>Bacteria</taxon>
        <taxon>Bacillati</taxon>
        <taxon>Bacillota</taxon>
        <taxon>Bacilli</taxon>
        <taxon>Bacillales</taxon>
        <taxon>Caryophanaceae</taxon>
        <taxon>Planococcus</taxon>
    </lineage>
</organism>
<dbReference type="Proteomes" id="UP001595932">
    <property type="component" value="Unassembled WGS sequence"/>
</dbReference>
<name>A0ABV9MDA0_9BACL</name>
<feature type="transmembrane region" description="Helical" evidence="1">
    <location>
        <begin position="60"/>
        <end position="82"/>
    </location>
</feature>
<keyword evidence="1" id="KW-0812">Transmembrane</keyword>
<keyword evidence="1" id="KW-1133">Transmembrane helix</keyword>